<dbReference type="Pfam" id="PF06283">
    <property type="entry name" value="ThuA"/>
    <property type="match status" value="1"/>
</dbReference>
<dbReference type="InterPro" id="IPR029010">
    <property type="entry name" value="ThuA-like"/>
</dbReference>
<evidence type="ECO:0000259" key="2">
    <source>
        <dbReference type="Pfam" id="PF06283"/>
    </source>
</evidence>
<dbReference type="Pfam" id="PF22725">
    <property type="entry name" value="GFO_IDH_MocA_C3"/>
    <property type="match status" value="1"/>
</dbReference>
<evidence type="ECO:0000313" key="4">
    <source>
        <dbReference type="EMBL" id="PIV64386.1"/>
    </source>
</evidence>
<gene>
    <name evidence="4" type="ORF">COS11_02435</name>
</gene>
<dbReference type="InterPro" id="IPR055170">
    <property type="entry name" value="GFO_IDH_MocA-like_dom"/>
</dbReference>
<dbReference type="EMBL" id="PETL01000121">
    <property type="protein sequence ID" value="PIV64386.1"/>
    <property type="molecule type" value="Genomic_DNA"/>
</dbReference>
<dbReference type="AlphaFoldDB" id="A0A2M7E9G3"/>
<dbReference type="SUPFAM" id="SSF52317">
    <property type="entry name" value="Class I glutamine amidotransferase-like"/>
    <property type="match status" value="1"/>
</dbReference>
<dbReference type="InterPro" id="IPR000683">
    <property type="entry name" value="Gfo/Idh/MocA-like_OxRdtase_N"/>
</dbReference>
<feature type="domain" description="GFO/IDH/MocA-like oxidoreductase" evidence="3">
    <location>
        <begin position="340"/>
        <end position="459"/>
    </location>
</feature>
<accession>A0A2M7E9G3</accession>
<dbReference type="SUPFAM" id="SSF51735">
    <property type="entry name" value="NAD(P)-binding Rossmann-fold domains"/>
    <property type="match status" value="1"/>
</dbReference>
<dbReference type="InterPro" id="IPR036291">
    <property type="entry name" value="NAD(P)-bd_dom_sf"/>
</dbReference>
<evidence type="ECO:0000259" key="3">
    <source>
        <dbReference type="Pfam" id="PF22725"/>
    </source>
</evidence>
<dbReference type="Gene3D" id="3.40.50.720">
    <property type="entry name" value="NAD(P)-binding Rossmann-like Domain"/>
    <property type="match status" value="1"/>
</dbReference>
<evidence type="ECO:0000259" key="1">
    <source>
        <dbReference type="Pfam" id="PF01408"/>
    </source>
</evidence>
<dbReference type="Pfam" id="PF01408">
    <property type="entry name" value="GFO_IDH_MocA"/>
    <property type="match status" value="1"/>
</dbReference>
<proteinExistence type="predicted"/>
<dbReference type="PANTHER" id="PTHR43708:SF8">
    <property type="entry name" value="OXIDOREDUCTASE"/>
    <property type="match status" value="1"/>
</dbReference>
<evidence type="ECO:0008006" key="6">
    <source>
        <dbReference type="Google" id="ProtNLM"/>
    </source>
</evidence>
<comment type="caution">
    <text evidence="4">The sequence shown here is derived from an EMBL/GenBank/DDBJ whole genome shotgun (WGS) entry which is preliminary data.</text>
</comment>
<dbReference type="GO" id="GO:0000166">
    <property type="term" value="F:nucleotide binding"/>
    <property type="evidence" value="ECO:0007669"/>
    <property type="project" value="InterPro"/>
</dbReference>
<dbReference type="InterPro" id="IPR051317">
    <property type="entry name" value="Gfo/Idh/MocA_oxidoreduct"/>
</dbReference>
<dbReference type="PANTHER" id="PTHR43708">
    <property type="entry name" value="CONSERVED EXPRESSED OXIDOREDUCTASE (EUROFUNG)"/>
    <property type="match status" value="1"/>
</dbReference>
<name>A0A2M7E9G3_9BACT</name>
<feature type="domain" description="Gfo/Idh/MocA-like oxidoreductase N-terminal" evidence="1">
    <location>
        <begin position="210"/>
        <end position="332"/>
    </location>
</feature>
<dbReference type="InterPro" id="IPR029062">
    <property type="entry name" value="Class_I_gatase-like"/>
</dbReference>
<protein>
    <recommendedName>
        <fullName evidence="6">Gfo/Idh/MocA family oxidoreductase</fullName>
    </recommendedName>
</protein>
<organism evidence="4 5">
    <name type="scientific">bacterium (Candidatus Ratteibacteria) CG01_land_8_20_14_3_00_40_19</name>
    <dbReference type="NCBI Taxonomy" id="2014290"/>
    <lineage>
        <taxon>Bacteria</taxon>
        <taxon>Candidatus Ratteibacteria</taxon>
    </lineage>
</organism>
<evidence type="ECO:0000313" key="5">
    <source>
        <dbReference type="Proteomes" id="UP000228886"/>
    </source>
</evidence>
<dbReference type="Gene3D" id="3.40.50.880">
    <property type="match status" value="1"/>
</dbReference>
<feature type="domain" description="ThuA-like" evidence="2">
    <location>
        <begin position="23"/>
        <end position="201"/>
    </location>
</feature>
<dbReference type="Gene3D" id="3.30.360.10">
    <property type="entry name" value="Dihydrodipicolinate Reductase, domain 2"/>
    <property type="match status" value="1"/>
</dbReference>
<reference evidence="5" key="1">
    <citation type="submission" date="2017-09" db="EMBL/GenBank/DDBJ databases">
        <title>Depth-based differentiation of microbial function through sediment-hosted aquifers and enrichment of novel symbionts in the deep terrestrial subsurface.</title>
        <authorList>
            <person name="Probst A.J."/>
            <person name="Ladd B."/>
            <person name="Jarett J.K."/>
            <person name="Geller-Mcgrath D.E."/>
            <person name="Sieber C.M.K."/>
            <person name="Emerson J.B."/>
            <person name="Anantharaman K."/>
            <person name="Thomas B.C."/>
            <person name="Malmstrom R."/>
            <person name="Stieglmeier M."/>
            <person name="Klingl A."/>
            <person name="Woyke T."/>
            <person name="Ryan C.M."/>
            <person name="Banfield J.F."/>
        </authorList>
    </citation>
    <scope>NUCLEOTIDE SEQUENCE [LARGE SCALE GENOMIC DNA]</scope>
</reference>
<dbReference type="Proteomes" id="UP000228886">
    <property type="component" value="Unassembled WGS sequence"/>
</dbReference>
<sequence length="540" mass="61068">MRKKALIMLGGKFHPFDSCGKILVDFLKETEVGEPVLTDDRDAFKDLKNYDLVIVYTQGGKLTRAQEKGLCEFVKKGGGFIGIHSASDSWVKNKTYLEMIGSHFVGHGPVTEFLVKISHPDHNFTRRISDFKITDEFYILEKKTERFEVLATGTWQGKSHPLAYIRPYGKGKVFYTALGHDERAFKNSFFQKFIFRATRWVTNQREGKEVRCGVIGYGGAFSMGKYHADLISKIPGLKLTAICEIDKERLGIARENHPGVKTYAEIKKMLSEDIIDLGIAVVPHNVHSKIVLSLIEAGKNAICEKPFAITIAECTKMIETAKRKGVMLSVFHNRRWDGDFLAIKRIINDGLLGEIFHIECYSGNYAHPGYWWRSEKSVSGGAIYDWGAHFVDWILNLMPGKMETVYGIFHKRLWYDVTNEDQGEAIIRFEGGRYAEFQTSAIAAIGKPKWRILGTKGGLTINQGEENINIVTFVNGSREKIKIPFMESCWNNYYLNIADNLLTGEPLSVTSESARRVIVVFELAEKSAKTGKVQSVPYEK</sequence>